<sequence>MTLTGQTVGYGMRDEDTEILRQSGLCRLKQLLIYGKGCYSATGSAAVKTRIYFAPNKRIQIISNWNLIIEAINKWNMFIKDASGKYLAVLMHIVGTSLLPIHREVTGSIPAVGAFFRSPI</sequence>
<dbReference type="AlphaFoldDB" id="A0A9D4BVZ8"/>
<organism evidence="1 2">
    <name type="scientific">Dreissena polymorpha</name>
    <name type="common">Zebra mussel</name>
    <name type="synonym">Mytilus polymorpha</name>
    <dbReference type="NCBI Taxonomy" id="45954"/>
    <lineage>
        <taxon>Eukaryota</taxon>
        <taxon>Metazoa</taxon>
        <taxon>Spiralia</taxon>
        <taxon>Lophotrochozoa</taxon>
        <taxon>Mollusca</taxon>
        <taxon>Bivalvia</taxon>
        <taxon>Autobranchia</taxon>
        <taxon>Heteroconchia</taxon>
        <taxon>Euheterodonta</taxon>
        <taxon>Imparidentia</taxon>
        <taxon>Neoheterodontei</taxon>
        <taxon>Myida</taxon>
        <taxon>Dreissenoidea</taxon>
        <taxon>Dreissenidae</taxon>
        <taxon>Dreissena</taxon>
    </lineage>
</organism>
<protein>
    <submittedName>
        <fullName evidence="1">Uncharacterized protein</fullName>
    </submittedName>
</protein>
<reference evidence="1" key="2">
    <citation type="submission" date="2020-11" db="EMBL/GenBank/DDBJ databases">
        <authorList>
            <person name="McCartney M.A."/>
            <person name="Auch B."/>
            <person name="Kono T."/>
            <person name="Mallez S."/>
            <person name="Becker A."/>
            <person name="Gohl D.M."/>
            <person name="Silverstein K.A.T."/>
            <person name="Koren S."/>
            <person name="Bechman K.B."/>
            <person name="Herman A."/>
            <person name="Abrahante J.E."/>
            <person name="Garbe J."/>
        </authorList>
    </citation>
    <scope>NUCLEOTIDE SEQUENCE</scope>
    <source>
        <strain evidence="1">Duluth1</strain>
        <tissue evidence="1">Whole animal</tissue>
    </source>
</reference>
<name>A0A9D4BVZ8_DREPO</name>
<accession>A0A9D4BVZ8</accession>
<gene>
    <name evidence="1" type="ORF">DPMN_067657</name>
</gene>
<reference evidence="1" key="1">
    <citation type="journal article" date="2019" name="bioRxiv">
        <title>The Genome of the Zebra Mussel, Dreissena polymorpha: A Resource for Invasive Species Research.</title>
        <authorList>
            <person name="McCartney M.A."/>
            <person name="Auch B."/>
            <person name="Kono T."/>
            <person name="Mallez S."/>
            <person name="Zhang Y."/>
            <person name="Obille A."/>
            <person name="Becker A."/>
            <person name="Abrahante J.E."/>
            <person name="Garbe J."/>
            <person name="Badalamenti J.P."/>
            <person name="Herman A."/>
            <person name="Mangelson H."/>
            <person name="Liachko I."/>
            <person name="Sullivan S."/>
            <person name="Sone E.D."/>
            <person name="Koren S."/>
            <person name="Silverstein K.A.T."/>
            <person name="Beckman K.B."/>
            <person name="Gohl D.M."/>
        </authorList>
    </citation>
    <scope>NUCLEOTIDE SEQUENCE</scope>
    <source>
        <strain evidence="1">Duluth1</strain>
        <tissue evidence="1">Whole animal</tissue>
    </source>
</reference>
<evidence type="ECO:0000313" key="2">
    <source>
        <dbReference type="Proteomes" id="UP000828390"/>
    </source>
</evidence>
<dbReference type="Proteomes" id="UP000828390">
    <property type="component" value="Unassembled WGS sequence"/>
</dbReference>
<evidence type="ECO:0000313" key="1">
    <source>
        <dbReference type="EMBL" id="KAH3708213.1"/>
    </source>
</evidence>
<comment type="caution">
    <text evidence="1">The sequence shown here is derived from an EMBL/GenBank/DDBJ whole genome shotgun (WGS) entry which is preliminary data.</text>
</comment>
<dbReference type="EMBL" id="JAIWYP010000014">
    <property type="protein sequence ID" value="KAH3708213.1"/>
    <property type="molecule type" value="Genomic_DNA"/>
</dbReference>
<keyword evidence="2" id="KW-1185">Reference proteome</keyword>
<proteinExistence type="predicted"/>